<comment type="caution">
    <text evidence="4">The sequence shown here is derived from an EMBL/GenBank/DDBJ whole genome shotgun (WGS) entry which is preliminary data.</text>
</comment>
<evidence type="ECO:0000313" key="5">
    <source>
        <dbReference type="Proteomes" id="UP001171916"/>
    </source>
</evidence>
<name>A0ABT7Y9D9_9BACT</name>
<dbReference type="EC" id="2.4.-.-" evidence="4"/>
<feature type="transmembrane region" description="Helical" evidence="2">
    <location>
        <begin position="331"/>
        <end position="351"/>
    </location>
</feature>
<keyword evidence="2" id="KW-0812">Transmembrane</keyword>
<sequence>MMLFFYAFLCLGYFGLLLWMAFKWQGKQGVNSLEKSLSVSLIIPCRNEEKNVQGLLEHLFRLDYEDLEIILVDDQSEDRTYDLISAAINGKAGFQLISNSGFGKKEALMSGVKIAKGEIILTSDADCQVHPEWVKEMVIGFSDTAIQLVAGPVLPEYQGHAFSFELIEWASILLTTQVSFEQGNPLMCSAANLAYRKSAFQKVEGFKGNLEEPSGDDEFLLKKVVEHFGNHSVKYQVSDYNLVLTKPYSSLKSLISQRVRWAGKWSQNKDFVHRLTAISSALLQIIWLASFIFLFSGALTFTQFLLIWAIKILGEFLALRKVLQTFDLKPAFWHYVFTGLIHPVFVLGVVGRTFSGKIEWKGREINRNPNFV</sequence>
<dbReference type="InterPro" id="IPR029044">
    <property type="entry name" value="Nucleotide-diphossugar_trans"/>
</dbReference>
<dbReference type="SUPFAM" id="SSF53448">
    <property type="entry name" value="Nucleotide-diphospho-sugar transferases"/>
    <property type="match status" value="1"/>
</dbReference>
<dbReference type="PANTHER" id="PTHR43630:SF2">
    <property type="entry name" value="GLYCOSYLTRANSFERASE"/>
    <property type="match status" value="1"/>
</dbReference>
<reference evidence="4" key="1">
    <citation type="submission" date="2023-06" db="EMBL/GenBank/DDBJ databases">
        <title>Robiginitalea aurantiacus sp. nov. and Algoriphagus sediminis sp. nov., isolated from coastal sediment.</title>
        <authorList>
            <person name="Zhou Z.Y."/>
            <person name="An J."/>
            <person name="Jia Y.W."/>
            <person name="Du Z.J."/>
        </authorList>
    </citation>
    <scope>NUCLEOTIDE SEQUENCE</scope>
    <source>
        <strain evidence="4">C2-7</strain>
    </source>
</reference>
<dbReference type="Pfam" id="PF00535">
    <property type="entry name" value="Glycos_transf_2"/>
    <property type="match status" value="1"/>
</dbReference>
<comment type="similarity">
    <text evidence="1">Belongs to the glycosyltransferase 2 family. WaaE/KdtX subfamily.</text>
</comment>
<evidence type="ECO:0000256" key="1">
    <source>
        <dbReference type="ARBA" id="ARBA00038494"/>
    </source>
</evidence>
<dbReference type="RefSeq" id="WP_289998592.1">
    <property type="nucleotide sequence ID" value="NZ_JAUEPH010000001.1"/>
</dbReference>
<evidence type="ECO:0000313" key="4">
    <source>
        <dbReference type="EMBL" id="MDN3203040.1"/>
    </source>
</evidence>
<evidence type="ECO:0000256" key="2">
    <source>
        <dbReference type="SAM" id="Phobius"/>
    </source>
</evidence>
<keyword evidence="4" id="KW-0808">Transferase</keyword>
<evidence type="ECO:0000259" key="3">
    <source>
        <dbReference type="Pfam" id="PF00535"/>
    </source>
</evidence>
<feature type="domain" description="Glycosyltransferase 2-like" evidence="3">
    <location>
        <begin position="40"/>
        <end position="203"/>
    </location>
</feature>
<organism evidence="4 5">
    <name type="scientific">Algoriphagus sediminis</name>
    <dbReference type="NCBI Taxonomy" id="3057113"/>
    <lineage>
        <taxon>Bacteria</taxon>
        <taxon>Pseudomonadati</taxon>
        <taxon>Bacteroidota</taxon>
        <taxon>Cytophagia</taxon>
        <taxon>Cytophagales</taxon>
        <taxon>Cyclobacteriaceae</taxon>
        <taxon>Algoriphagus</taxon>
    </lineage>
</organism>
<proteinExistence type="inferred from homology"/>
<protein>
    <submittedName>
        <fullName evidence="4">Glycosyltransferase</fullName>
        <ecNumber evidence="4">2.4.-.-</ecNumber>
    </submittedName>
</protein>
<gene>
    <name evidence="4" type="ORF">QVH07_02720</name>
</gene>
<dbReference type="Proteomes" id="UP001171916">
    <property type="component" value="Unassembled WGS sequence"/>
</dbReference>
<accession>A0ABT7Y9D9</accession>
<dbReference type="Gene3D" id="3.90.550.10">
    <property type="entry name" value="Spore Coat Polysaccharide Biosynthesis Protein SpsA, Chain A"/>
    <property type="match status" value="1"/>
</dbReference>
<keyword evidence="5" id="KW-1185">Reference proteome</keyword>
<dbReference type="EMBL" id="JAUEPH010000001">
    <property type="protein sequence ID" value="MDN3203040.1"/>
    <property type="molecule type" value="Genomic_DNA"/>
</dbReference>
<feature type="transmembrane region" description="Helical" evidence="2">
    <location>
        <begin position="285"/>
        <end position="310"/>
    </location>
</feature>
<keyword evidence="4" id="KW-0328">Glycosyltransferase</keyword>
<keyword evidence="2" id="KW-1133">Transmembrane helix</keyword>
<dbReference type="InterPro" id="IPR001173">
    <property type="entry name" value="Glyco_trans_2-like"/>
</dbReference>
<dbReference type="GO" id="GO:0016757">
    <property type="term" value="F:glycosyltransferase activity"/>
    <property type="evidence" value="ECO:0007669"/>
    <property type="project" value="UniProtKB-KW"/>
</dbReference>
<dbReference type="PANTHER" id="PTHR43630">
    <property type="entry name" value="POLY-BETA-1,6-N-ACETYL-D-GLUCOSAMINE SYNTHASE"/>
    <property type="match status" value="1"/>
</dbReference>
<keyword evidence="2" id="KW-0472">Membrane</keyword>